<evidence type="ECO:0000256" key="4">
    <source>
        <dbReference type="ARBA" id="ARBA00023128"/>
    </source>
</evidence>
<name>A0A0G4FTB5_9ALVE</name>
<dbReference type="AlphaFoldDB" id="A0A0G4FTB5"/>
<evidence type="ECO:0000256" key="6">
    <source>
        <dbReference type="ARBA" id="ARBA00035191"/>
    </source>
</evidence>
<dbReference type="GO" id="GO:0005762">
    <property type="term" value="C:mitochondrial large ribosomal subunit"/>
    <property type="evidence" value="ECO:0007669"/>
    <property type="project" value="TreeGrafter"/>
</dbReference>
<proteinExistence type="inferred from homology"/>
<dbReference type="PANTHER" id="PTHR13477:SF0">
    <property type="entry name" value="LARGE RIBOSOMAL SUBUNIT PROTEIN ML49"/>
    <property type="match status" value="1"/>
</dbReference>
<comment type="similarity">
    <text evidence="2">Belongs to the mitochondrion-specific ribosomal protein mL49 family.</text>
</comment>
<evidence type="ECO:0000256" key="1">
    <source>
        <dbReference type="ARBA" id="ARBA00004173"/>
    </source>
</evidence>
<comment type="subcellular location">
    <subcellularLocation>
        <location evidence="1">Mitochondrion</location>
    </subcellularLocation>
</comment>
<evidence type="ECO:0000256" key="2">
    <source>
        <dbReference type="ARBA" id="ARBA00005677"/>
    </source>
</evidence>
<keyword evidence="4" id="KW-0496">Mitochondrion</keyword>
<dbReference type="InterPro" id="IPR007740">
    <property type="entry name" value="Ribosomal_mL49"/>
</dbReference>
<dbReference type="Pfam" id="PF05046">
    <property type="entry name" value="Img2"/>
    <property type="match status" value="1"/>
</dbReference>
<organism evidence="7">
    <name type="scientific">Chromera velia CCMP2878</name>
    <dbReference type="NCBI Taxonomy" id="1169474"/>
    <lineage>
        <taxon>Eukaryota</taxon>
        <taxon>Sar</taxon>
        <taxon>Alveolata</taxon>
        <taxon>Colpodellida</taxon>
        <taxon>Chromeraceae</taxon>
        <taxon>Chromera</taxon>
    </lineage>
</organism>
<dbReference type="VEuPathDB" id="CryptoDB:Cvel_3725"/>
<keyword evidence="3" id="KW-0689">Ribosomal protein</keyword>
<dbReference type="Gene3D" id="3.30.780.10">
    <property type="entry name" value="SUI1-like domain"/>
    <property type="match status" value="1"/>
</dbReference>
<dbReference type="EMBL" id="CDMZ01000617">
    <property type="protein sequence ID" value="CEM18019.1"/>
    <property type="molecule type" value="Genomic_DNA"/>
</dbReference>
<sequence>MQRGGSSFLPTGPAFSLFRPLWSREVPQKATQAWLLCRQRAFGVGREIIRHEMKRREKAPFIVYRSAADNLVVYLDFKKNKNECSTFVRKVKGDREAFKRELEAICQAPVIDHGDKFEIRGRHKNIIKQYLEGCGF</sequence>
<dbReference type="PhylomeDB" id="A0A0G4FTB5"/>
<keyword evidence="5" id="KW-0687">Ribonucleoprotein</keyword>
<dbReference type="GO" id="GO:0003735">
    <property type="term" value="F:structural constituent of ribosome"/>
    <property type="evidence" value="ECO:0007669"/>
    <property type="project" value="InterPro"/>
</dbReference>
<protein>
    <recommendedName>
        <fullName evidence="6">Large ribosomal subunit protein mL49</fullName>
    </recommendedName>
</protein>
<accession>A0A0G4FTB5</accession>
<evidence type="ECO:0000313" key="7">
    <source>
        <dbReference type="EMBL" id="CEM18019.1"/>
    </source>
</evidence>
<reference evidence="7" key="1">
    <citation type="submission" date="2014-11" db="EMBL/GenBank/DDBJ databases">
        <authorList>
            <person name="Otto D Thomas"/>
            <person name="Naeem Raeece"/>
        </authorList>
    </citation>
    <scope>NUCLEOTIDE SEQUENCE</scope>
</reference>
<dbReference type="PANTHER" id="PTHR13477">
    <property type="entry name" value="MITOCHONDRIAL 39S RIBOSOMAL PROTEIN L49"/>
    <property type="match status" value="1"/>
</dbReference>
<dbReference type="GO" id="GO:0006412">
    <property type="term" value="P:translation"/>
    <property type="evidence" value="ECO:0007669"/>
    <property type="project" value="InterPro"/>
</dbReference>
<evidence type="ECO:0000256" key="3">
    <source>
        <dbReference type="ARBA" id="ARBA00022980"/>
    </source>
</evidence>
<evidence type="ECO:0000256" key="5">
    <source>
        <dbReference type="ARBA" id="ARBA00023274"/>
    </source>
</evidence>
<gene>
    <name evidence="7" type="ORF">Cvel_3725</name>
</gene>